<accession>A0A381T1U0</accession>
<gene>
    <name evidence="4" type="ORF">METZ01_LOCUS60477</name>
</gene>
<dbReference type="PANTHER" id="PTHR48106:SF13">
    <property type="entry name" value="QUINONE OXIDOREDUCTASE-RELATED"/>
    <property type="match status" value="1"/>
</dbReference>
<dbReference type="Gene3D" id="3.40.50.720">
    <property type="entry name" value="NAD(P)-binding Rossmann-like Domain"/>
    <property type="match status" value="1"/>
</dbReference>
<dbReference type="GO" id="GO:0008270">
    <property type="term" value="F:zinc ion binding"/>
    <property type="evidence" value="ECO:0007669"/>
    <property type="project" value="InterPro"/>
</dbReference>
<dbReference type="SUPFAM" id="SSF51735">
    <property type="entry name" value="NAD(P)-binding Rossmann-fold domains"/>
    <property type="match status" value="1"/>
</dbReference>
<name>A0A381T1U0_9ZZZZ</name>
<evidence type="ECO:0000256" key="1">
    <source>
        <dbReference type="ARBA" id="ARBA00022857"/>
    </source>
</evidence>
<dbReference type="GO" id="GO:0035925">
    <property type="term" value="F:mRNA 3'-UTR AU-rich region binding"/>
    <property type="evidence" value="ECO:0007669"/>
    <property type="project" value="TreeGrafter"/>
</dbReference>
<sequence>MAIGLNYIDTYHRSGLYPIKLPCGIGLEGAGVVQEVGSGVKNFSKGDDIAYAALPLGSYSDERVIPEKIAVKIPDGITHKIAASIMTKGLTTYYLLYKTYKVSANETLLFHAAAGGVGQIFCQWAKSIGCKLIGTVGSDEKVDMAKKNGCDFVINYRKEDFDKKVLEITENKGVDVVYDGVGKDTFEKSINCLKVRGMMVSFGNSSGSLNLIDVKKYIVPKSIFFTRPALMNYMANRNELEEGAQALFKQIKFGKVKIKIFKEYNLSDVRKAHEDLESRKIIGPAILIPNE</sequence>
<evidence type="ECO:0000256" key="2">
    <source>
        <dbReference type="ARBA" id="ARBA00023002"/>
    </source>
</evidence>
<reference evidence="4" key="1">
    <citation type="submission" date="2018-05" db="EMBL/GenBank/DDBJ databases">
        <authorList>
            <person name="Lanie J.A."/>
            <person name="Ng W.-L."/>
            <person name="Kazmierczak K.M."/>
            <person name="Andrzejewski T.M."/>
            <person name="Davidsen T.M."/>
            <person name="Wayne K.J."/>
            <person name="Tettelin H."/>
            <person name="Glass J.I."/>
            <person name="Rusch D."/>
            <person name="Podicherti R."/>
            <person name="Tsui H.-C.T."/>
            <person name="Winkler M.E."/>
        </authorList>
    </citation>
    <scope>NUCLEOTIDE SEQUENCE</scope>
</reference>
<organism evidence="4">
    <name type="scientific">marine metagenome</name>
    <dbReference type="NCBI Taxonomy" id="408172"/>
    <lineage>
        <taxon>unclassified sequences</taxon>
        <taxon>metagenomes</taxon>
        <taxon>ecological metagenomes</taxon>
    </lineage>
</organism>
<dbReference type="CDD" id="cd05286">
    <property type="entry name" value="QOR2"/>
    <property type="match status" value="1"/>
</dbReference>
<dbReference type="SUPFAM" id="SSF50129">
    <property type="entry name" value="GroES-like"/>
    <property type="match status" value="1"/>
</dbReference>
<dbReference type="PROSITE" id="PS01162">
    <property type="entry name" value="QOR_ZETA_CRYSTAL"/>
    <property type="match status" value="1"/>
</dbReference>
<feature type="domain" description="Enoyl reductase (ER)" evidence="3">
    <location>
        <begin position="1"/>
        <end position="287"/>
    </location>
</feature>
<dbReference type="PANTHER" id="PTHR48106">
    <property type="entry name" value="QUINONE OXIDOREDUCTASE PIG3-RELATED"/>
    <property type="match status" value="1"/>
</dbReference>
<dbReference type="InterPro" id="IPR036291">
    <property type="entry name" value="NAD(P)-bd_dom_sf"/>
</dbReference>
<protein>
    <recommendedName>
        <fullName evidence="3">Enoyl reductase (ER) domain-containing protein</fullName>
    </recommendedName>
</protein>
<dbReference type="FunFam" id="3.40.50.720:FF:000053">
    <property type="entry name" value="Quinone oxidoreductase 1"/>
    <property type="match status" value="1"/>
</dbReference>
<dbReference type="InterPro" id="IPR011032">
    <property type="entry name" value="GroES-like_sf"/>
</dbReference>
<dbReference type="AlphaFoldDB" id="A0A381T1U0"/>
<dbReference type="GO" id="GO:0070402">
    <property type="term" value="F:NADPH binding"/>
    <property type="evidence" value="ECO:0007669"/>
    <property type="project" value="TreeGrafter"/>
</dbReference>
<dbReference type="InterPro" id="IPR013149">
    <property type="entry name" value="ADH-like_C"/>
</dbReference>
<evidence type="ECO:0000313" key="4">
    <source>
        <dbReference type="EMBL" id="SVA07623.1"/>
    </source>
</evidence>
<dbReference type="GO" id="GO:0003960">
    <property type="term" value="F:quinone reductase (NADPH) activity"/>
    <property type="evidence" value="ECO:0007669"/>
    <property type="project" value="InterPro"/>
</dbReference>
<dbReference type="Pfam" id="PF08240">
    <property type="entry name" value="ADH_N"/>
    <property type="match status" value="1"/>
</dbReference>
<dbReference type="EMBL" id="UINC01003589">
    <property type="protein sequence ID" value="SVA07623.1"/>
    <property type="molecule type" value="Genomic_DNA"/>
</dbReference>
<keyword evidence="2" id="KW-0560">Oxidoreductase</keyword>
<proteinExistence type="predicted"/>
<dbReference type="InterPro" id="IPR047618">
    <property type="entry name" value="QOR-like"/>
</dbReference>
<dbReference type="InterPro" id="IPR013154">
    <property type="entry name" value="ADH-like_N"/>
</dbReference>
<dbReference type="GO" id="GO:0005829">
    <property type="term" value="C:cytosol"/>
    <property type="evidence" value="ECO:0007669"/>
    <property type="project" value="TreeGrafter"/>
</dbReference>
<dbReference type="InterPro" id="IPR020843">
    <property type="entry name" value="ER"/>
</dbReference>
<dbReference type="Gene3D" id="3.90.180.10">
    <property type="entry name" value="Medium-chain alcohol dehydrogenases, catalytic domain"/>
    <property type="match status" value="1"/>
</dbReference>
<keyword evidence="1" id="KW-0521">NADP</keyword>
<evidence type="ECO:0000259" key="3">
    <source>
        <dbReference type="SMART" id="SM00829"/>
    </source>
</evidence>
<dbReference type="Pfam" id="PF00107">
    <property type="entry name" value="ADH_zinc_N"/>
    <property type="match status" value="1"/>
</dbReference>
<dbReference type="SMART" id="SM00829">
    <property type="entry name" value="PKS_ER"/>
    <property type="match status" value="1"/>
</dbReference>
<dbReference type="InterPro" id="IPR002364">
    <property type="entry name" value="Quin_OxRdtase/zeta-crystal_CS"/>
</dbReference>